<protein>
    <recommendedName>
        <fullName evidence="3">Glycosyl transferase family 25 domain-containing protein</fullName>
    </recommendedName>
</protein>
<dbReference type="PANTHER" id="PTHR10730">
    <property type="entry name" value="PROCOLLAGEN-LYSINE,2-OXOGLUTARATE 5-DIOXYGENASE/GLYCOSYLTRANSFERASE 25 FAMILY MEMBER"/>
    <property type="match status" value="1"/>
</dbReference>
<evidence type="ECO:0000313" key="4">
    <source>
        <dbReference type="EMBL" id="GCC31971.1"/>
    </source>
</evidence>
<proteinExistence type="inferred from homology"/>
<dbReference type="Pfam" id="PF01755">
    <property type="entry name" value="Glyco_transf_25"/>
    <property type="match status" value="1"/>
</dbReference>
<dbReference type="InterPro" id="IPR002654">
    <property type="entry name" value="Glyco_trans_25"/>
</dbReference>
<organism evidence="4 5">
    <name type="scientific">Chiloscyllium punctatum</name>
    <name type="common">Brownbanded bambooshark</name>
    <name type="synonym">Hemiscyllium punctatum</name>
    <dbReference type="NCBI Taxonomy" id="137246"/>
    <lineage>
        <taxon>Eukaryota</taxon>
        <taxon>Metazoa</taxon>
        <taxon>Chordata</taxon>
        <taxon>Craniata</taxon>
        <taxon>Vertebrata</taxon>
        <taxon>Chondrichthyes</taxon>
        <taxon>Elasmobranchii</taxon>
        <taxon>Galeomorphii</taxon>
        <taxon>Galeoidea</taxon>
        <taxon>Orectolobiformes</taxon>
        <taxon>Hemiscylliidae</taxon>
        <taxon>Chiloscyllium</taxon>
    </lineage>
</organism>
<gene>
    <name evidence="4" type="ORF">chiPu_0010431</name>
</gene>
<name>A0A401SNM3_CHIPU</name>
<dbReference type="CDD" id="cd06532">
    <property type="entry name" value="Glyco_transf_25"/>
    <property type="match status" value="1"/>
</dbReference>
<accession>A0A401SNM3</accession>
<dbReference type="OrthoDB" id="47375at2759"/>
<reference evidence="4 5" key="1">
    <citation type="journal article" date="2018" name="Nat. Ecol. Evol.">
        <title>Shark genomes provide insights into elasmobranch evolution and the origin of vertebrates.</title>
        <authorList>
            <person name="Hara Y"/>
            <person name="Yamaguchi K"/>
            <person name="Onimaru K"/>
            <person name="Kadota M"/>
            <person name="Koyanagi M"/>
            <person name="Keeley SD"/>
            <person name="Tatsumi K"/>
            <person name="Tanaka K"/>
            <person name="Motone F"/>
            <person name="Kageyama Y"/>
            <person name="Nozu R"/>
            <person name="Adachi N"/>
            <person name="Nishimura O"/>
            <person name="Nakagawa R"/>
            <person name="Tanegashima C"/>
            <person name="Kiyatake I"/>
            <person name="Matsumoto R"/>
            <person name="Murakumo K"/>
            <person name="Nishida K"/>
            <person name="Terakita A"/>
            <person name="Kuratani S"/>
            <person name="Sato K"/>
            <person name="Hyodo S Kuraku.S."/>
        </authorList>
    </citation>
    <scope>NUCLEOTIDE SEQUENCE [LARGE SCALE GENOMIC DNA]</scope>
</reference>
<feature type="compositionally biased region" description="Polar residues" evidence="2">
    <location>
        <begin position="497"/>
        <end position="510"/>
    </location>
</feature>
<feature type="domain" description="Glycosyl transferase family 25" evidence="3">
    <location>
        <begin position="234"/>
        <end position="417"/>
    </location>
</feature>
<evidence type="ECO:0000259" key="3">
    <source>
        <dbReference type="Pfam" id="PF01755"/>
    </source>
</evidence>
<dbReference type="OMA" id="QRVYHYV"/>
<dbReference type="InterPro" id="IPR050757">
    <property type="entry name" value="Collagen_mod_GT25"/>
</dbReference>
<evidence type="ECO:0000256" key="2">
    <source>
        <dbReference type="SAM" id="MobiDB-lite"/>
    </source>
</evidence>
<dbReference type="GO" id="GO:0050211">
    <property type="term" value="F:procollagen galactosyltransferase activity"/>
    <property type="evidence" value="ECO:0007669"/>
    <property type="project" value="TreeGrafter"/>
</dbReference>
<dbReference type="SUPFAM" id="SSF53448">
    <property type="entry name" value="Nucleotide-diphospho-sugar transferases"/>
    <property type="match status" value="1"/>
</dbReference>
<comment type="similarity">
    <text evidence="1">Belongs to the glycosyltransferase 25 family.</text>
</comment>
<sequence>MASDAPTHPIAFGWFPRYYSDEIGPKHWSNSRFSHVMKLRQTALKTAREKWADYILFVDTDNLLTNEQTLNLMIAENLTVVAPMLDSNTLYSNFWCGMTPQGYYRRTPDYVPIREWKHKGCYPVPMVHSTFLIDLRREATKKLAFYPPHPDYTWAFDDIIVFAFSCKVAEIQMYICNRKRYGYLPVPLKAQQSLQEDIETFVHVLIERMINHPPIEPSSNVSTPVKHLDKMGFDEIFMINLKRRTDRRQRMLRTLYEQDIEVKVVDAVDGKALNTSHLKALNIEMLPGYHDPYSGRILTRGEIGCFLSHYYIWKEVIDRGLQNVLVLEDDNRFQPHFRRRMTKLMEDIEENQLDWDLIYVGRKRMQVDHPEKSVPGIRNLVEADYSYWTLAYVLSQQGAKKLVAAEPFGKMLPVDEFLPIMYNKHPVEDYMKFYEPRDLKAFSVEPLLIYPTHYTGEPGYVSDTETSIIWDNDEIQTDWNRNLSRKTREQGEIGAEAQNTEALQPQTPIDTASRDEL</sequence>
<dbReference type="AlphaFoldDB" id="A0A401SNM3"/>
<evidence type="ECO:0000256" key="1">
    <source>
        <dbReference type="ARBA" id="ARBA00006721"/>
    </source>
</evidence>
<comment type="caution">
    <text evidence="4">The sequence shown here is derived from an EMBL/GenBank/DDBJ whole genome shotgun (WGS) entry which is preliminary data.</text>
</comment>
<dbReference type="PANTHER" id="PTHR10730:SF8">
    <property type="entry name" value="PROCOLLAGEN GALACTOSYLTRANSFERASE 2"/>
    <property type="match status" value="1"/>
</dbReference>
<keyword evidence="5" id="KW-1185">Reference proteome</keyword>
<dbReference type="STRING" id="137246.A0A401SNM3"/>
<feature type="region of interest" description="Disordered" evidence="2">
    <location>
        <begin position="488"/>
        <end position="517"/>
    </location>
</feature>
<evidence type="ECO:0000313" key="5">
    <source>
        <dbReference type="Proteomes" id="UP000287033"/>
    </source>
</evidence>
<dbReference type="EMBL" id="BEZZ01000402">
    <property type="protein sequence ID" value="GCC31971.1"/>
    <property type="molecule type" value="Genomic_DNA"/>
</dbReference>
<dbReference type="Gene3D" id="3.90.550.10">
    <property type="entry name" value="Spore Coat Polysaccharide Biosynthesis Protein SpsA, Chain A"/>
    <property type="match status" value="1"/>
</dbReference>
<dbReference type="InterPro" id="IPR029044">
    <property type="entry name" value="Nucleotide-diphossugar_trans"/>
</dbReference>
<dbReference type="Proteomes" id="UP000287033">
    <property type="component" value="Unassembled WGS sequence"/>
</dbReference>